<evidence type="ECO:0000313" key="6">
    <source>
        <dbReference type="EMBL" id="CAI2371072.1"/>
    </source>
</evidence>
<protein>
    <recommendedName>
        <fullName evidence="5">Protein kinase domain-containing protein</fullName>
    </recommendedName>
</protein>
<keyword evidence="4" id="KW-0418">Kinase</keyword>
<evidence type="ECO:0000256" key="4">
    <source>
        <dbReference type="RuleBase" id="RU000304"/>
    </source>
</evidence>
<dbReference type="PROSITE" id="PS50011">
    <property type="entry name" value="PROTEIN_KINASE_DOM"/>
    <property type="match status" value="1"/>
</dbReference>
<dbReference type="PROSITE" id="PS00108">
    <property type="entry name" value="PROTEIN_KINASE_ST"/>
    <property type="match status" value="1"/>
</dbReference>
<keyword evidence="1 3" id="KW-0547">Nucleotide-binding</keyword>
<sequence length="323" mass="36294">MIDNEFTVKKVIGMGGSSKVFLALNKEGQKVAIKAIRKDKNYKRATACNMLQREHDMLEKLVDHPNIISPLGCNFDGEAEMNGEVEPVMYNVLEYAHNGALSRFVRYTGGIEEEISRLFILQICDAIQFIHNQGFAHLDIKLENILLDEFFNIKVADLGSCISVSENGGLIKNRRGTALYMAPEVASLKPKQKFNGKAADIYSLGVTIYLLLTGEFPNLQEKENTSITTGSDSSDIEMKDESQKPLEKFSKLSEPMKYLLQKMLHSDPSERPTITEILSYPDLCRPVDSLLISDAFSEMTYRKKYILSYCKTSGEGSSRHIIP</sequence>
<dbReference type="GO" id="GO:0004674">
    <property type="term" value="F:protein serine/threonine kinase activity"/>
    <property type="evidence" value="ECO:0007669"/>
    <property type="project" value="UniProtKB-KW"/>
</dbReference>
<name>A0AAD1ULR1_EUPCR</name>
<dbReference type="Gene3D" id="1.10.510.10">
    <property type="entry name" value="Transferase(Phosphotransferase) domain 1"/>
    <property type="match status" value="1"/>
</dbReference>
<dbReference type="InterPro" id="IPR000719">
    <property type="entry name" value="Prot_kinase_dom"/>
</dbReference>
<dbReference type="Pfam" id="PF00069">
    <property type="entry name" value="Pkinase"/>
    <property type="match status" value="1"/>
</dbReference>
<dbReference type="PANTHER" id="PTHR24348">
    <property type="entry name" value="SERINE/THREONINE-PROTEIN KINASE UNC-51-RELATED"/>
    <property type="match status" value="1"/>
</dbReference>
<keyword evidence="4" id="KW-0808">Transferase</keyword>
<organism evidence="6 7">
    <name type="scientific">Euplotes crassus</name>
    <dbReference type="NCBI Taxonomy" id="5936"/>
    <lineage>
        <taxon>Eukaryota</taxon>
        <taxon>Sar</taxon>
        <taxon>Alveolata</taxon>
        <taxon>Ciliophora</taxon>
        <taxon>Intramacronucleata</taxon>
        <taxon>Spirotrichea</taxon>
        <taxon>Hypotrichia</taxon>
        <taxon>Euplotida</taxon>
        <taxon>Euplotidae</taxon>
        <taxon>Moneuplotes</taxon>
    </lineage>
</organism>
<gene>
    <name evidence="6" type="ORF">ECRASSUSDP1_LOCUS12392</name>
</gene>
<feature type="binding site" evidence="3">
    <location>
        <position position="38"/>
    </location>
    <ligand>
        <name>ATP</name>
        <dbReference type="ChEBI" id="CHEBI:30616"/>
    </ligand>
</feature>
<evidence type="ECO:0000256" key="1">
    <source>
        <dbReference type="ARBA" id="ARBA00022741"/>
    </source>
</evidence>
<dbReference type="GO" id="GO:0005737">
    <property type="term" value="C:cytoplasm"/>
    <property type="evidence" value="ECO:0007669"/>
    <property type="project" value="TreeGrafter"/>
</dbReference>
<dbReference type="Proteomes" id="UP001295684">
    <property type="component" value="Unassembled WGS sequence"/>
</dbReference>
<keyword evidence="4" id="KW-0723">Serine/threonine-protein kinase</keyword>
<evidence type="ECO:0000256" key="3">
    <source>
        <dbReference type="PROSITE-ProRule" id="PRU10141"/>
    </source>
</evidence>
<comment type="caution">
    <text evidence="6">The sequence shown here is derived from an EMBL/GenBank/DDBJ whole genome shotgun (WGS) entry which is preliminary data.</text>
</comment>
<dbReference type="InterPro" id="IPR045269">
    <property type="entry name" value="Atg1-like"/>
</dbReference>
<dbReference type="GO" id="GO:0005524">
    <property type="term" value="F:ATP binding"/>
    <property type="evidence" value="ECO:0007669"/>
    <property type="project" value="UniProtKB-UniRule"/>
</dbReference>
<accession>A0AAD1ULR1</accession>
<keyword evidence="2 3" id="KW-0067">ATP-binding</keyword>
<evidence type="ECO:0000256" key="2">
    <source>
        <dbReference type="ARBA" id="ARBA00022840"/>
    </source>
</evidence>
<dbReference type="AlphaFoldDB" id="A0AAD1ULR1"/>
<evidence type="ECO:0000259" key="5">
    <source>
        <dbReference type="PROSITE" id="PS50011"/>
    </source>
</evidence>
<dbReference type="InterPro" id="IPR011009">
    <property type="entry name" value="Kinase-like_dom_sf"/>
</dbReference>
<dbReference type="EMBL" id="CAMPGE010012296">
    <property type="protein sequence ID" value="CAI2371072.1"/>
    <property type="molecule type" value="Genomic_DNA"/>
</dbReference>
<evidence type="ECO:0000313" key="7">
    <source>
        <dbReference type="Proteomes" id="UP001295684"/>
    </source>
</evidence>
<dbReference type="InterPro" id="IPR017441">
    <property type="entry name" value="Protein_kinase_ATP_BS"/>
</dbReference>
<dbReference type="PROSITE" id="PS00107">
    <property type="entry name" value="PROTEIN_KINASE_ATP"/>
    <property type="match status" value="1"/>
</dbReference>
<keyword evidence="7" id="KW-1185">Reference proteome</keyword>
<dbReference type="GO" id="GO:0010506">
    <property type="term" value="P:regulation of autophagy"/>
    <property type="evidence" value="ECO:0007669"/>
    <property type="project" value="InterPro"/>
</dbReference>
<comment type="similarity">
    <text evidence="4">Belongs to the protein kinase superfamily.</text>
</comment>
<dbReference type="InterPro" id="IPR008271">
    <property type="entry name" value="Ser/Thr_kinase_AS"/>
</dbReference>
<reference evidence="6" key="1">
    <citation type="submission" date="2023-07" db="EMBL/GenBank/DDBJ databases">
        <authorList>
            <consortium name="AG Swart"/>
            <person name="Singh M."/>
            <person name="Singh A."/>
            <person name="Seah K."/>
            <person name="Emmerich C."/>
        </authorList>
    </citation>
    <scope>NUCLEOTIDE SEQUENCE</scope>
    <source>
        <strain evidence="6">DP1</strain>
    </source>
</reference>
<feature type="domain" description="Protein kinase" evidence="5">
    <location>
        <begin position="6"/>
        <end position="283"/>
    </location>
</feature>
<dbReference type="SUPFAM" id="SSF56112">
    <property type="entry name" value="Protein kinase-like (PK-like)"/>
    <property type="match status" value="1"/>
</dbReference>
<dbReference type="SMART" id="SM00220">
    <property type="entry name" value="S_TKc"/>
    <property type="match status" value="1"/>
</dbReference>
<proteinExistence type="inferred from homology"/>